<keyword evidence="3" id="KW-1185">Reference proteome</keyword>
<dbReference type="PANTHER" id="PTHR28094">
    <property type="entry name" value="MEIOTICALLY UP-REGULATED GENE 113 PROTEIN"/>
    <property type="match status" value="1"/>
</dbReference>
<evidence type="ECO:0000313" key="2">
    <source>
        <dbReference type="EMBL" id="TRM59958.1"/>
    </source>
</evidence>
<feature type="compositionally biased region" description="Pro residues" evidence="1">
    <location>
        <begin position="36"/>
        <end position="64"/>
    </location>
</feature>
<dbReference type="Proteomes" id="UP000320762">
    <property type="component" value="Unassembled WGS sequence"/>
</dbReference>
<comment type="caution">
    <text evidence="2">The sequence shown here is derived from an EMBL/GenBank/DDBJ whole genome shotgun (WGS) entry which is preliminary data.</text>
</comment>
<dbReference type="STRING" id="97359.A0A550C592"/>
<dbReference type="PANTHER" id="PTHR28094:SF1">
    <property type="entry name" value="MEIOTICALLY UP-REGULATED GENE 113 PROTEIN"/>
    <property type="match status" value="1"/>
</dbReference>
<feature type="compositionally biased region" description="Low complexity" evidence="1">
    <location>
        <begin position="71"/>
        <end position="90"/>
    </location>
</feature>
<protein>
    <recommendedName>
        <fullName evidence="4">Meiotically up-regulated gene 113-domain-containing protein</fullName>
    </recommendedName>
</protein>
<name>A0A550C592_9AGAR</name>
<gene>
    <name evidence="2" type="ORF">BD626DRAFT_408493</name>
</gene>
<organism evidence="2 3">
    <name type="scientific">Schizophyllum amplum</name>
    <dbReference type="NCBI Taxonomy" id="97359"/>
    <lineage>
        <taxon>Eukaryota</taxon>
        <taxon>Fungi</taxon>
        <taxon>Dikarya</taxon>
        <taxon>Basidiomycota</taxon>
        <taxon>Agaricomycotina</taxon>
        <taxon>Agaricomycetes</taxon>
        <taxon>Agaricomycetidae</taxon>
        <taxon>Agaricales</taxon>
        <taxon>Schizophyllaceae</taxon>
        <taxon>Schizophyllum</taxon>
    </lineage>
</organism>
<feature type="region of interest" description="Disordered" evidence="1">
    <location>
        <begin position="1"/>
        <end position="116"/>
    </location>
</feature>
<accession>A0A550C592</accession>
<proteinExistence type="predicted"/>
<dbReference type="OrthoDB" id="2417614at2759"/>
<dbReference type="Pfam" id="PF13455">
    <property type="entry name" value="MUG113"/>
    <property type="match status" value="1"/>
</dbReference>
<dbReference type="InterPro" id="IPR053006">
    <property type="entry name" value="Meiosis_regulatory"/>
</dbReference>
<reference evidence="2 3" key="1">
    <citation type="journal article" date="2019" name="New Phytol.">
        <title>Comparative genomics reveals unique wood-decay strategies and fruiting body development in the Schizophyllaceae.</title>
        <authorList>
            <person name="Almasi E."/>
            <person name="Sahu N."/>
            <person name="Krizsan K."/>
            <person name="Balint B."/>
            <person name="Kovacs G.M."/>
            <person name="Kiss B."/>
            <person name="Cseklye J."/>
            <person name="Drula E."/>
            <person name="Henrissat B."/>
            <person name="Nagy I."/>
            <person name="Chovatia M."/>
            <person name="Adam C."/>
            <person name="LaButti K."/>
            <person name="Lipzen A."/>
            <person name="Riley R."/>
            <person name="Grigoriev I.V."/>
            <person name="Nagy L.G."/>
        </authorList>
    </citation>
    <scope>NUCLEOTIDE SEQUENCE [LARGE SCALE GENOMIC DNA]</scope>
    <source>
        <strain evidence="2 3">NL-1724</strain>
    </source>
</reference>
<dbReference type="AlphaFoldDB" id="A0A550C592"/>
<sequence length="389" mass="42242">MQPPKAGLYTYGQPAAPPAPYAPGHRPAASTSVLPSPSPAPLGTPSPNPTPSPGHHQPPYPATPVRPSGHTQASATPPTKPTASKPSPGSKPKRPRANSQPPQPVRRDSPPRKAVGTALQCAGFTKAGPRCTRLVKTGPALAAMQGSDDDDEAILRFCFQHSKEVLQPTGFYARKNGTWVDFKDWIPEYLEADTKVALRAEMEKSRTLSDEAGYIYTFEIRDPSNPSSIKLKVGRAVNLNKRIDQWGKQCSSKEQVLRGWYPGVVEPDDSGAYPVPDGAVSLMKGRVRPGAKGAWCHRLERLIHLELADLALGQVYLDRHWPNVDKPTGNGCGANGLGNGGGKCADCGQIHKEIFEFVRVSHGKYKRKEWESIVRPVIEKWGAFVDAYV</sequence>
<dbReference type="EMBL" id="VDMD01000025">
    <property type="protein sequence ID" value="TRM59958.1"/>
    <property type="molecule type" value="Genomic_DNA"/>
</dbReference>
<evidence type="ECO:0000256" key="1">
    <source>
        <dbReference type="SAM" id="MobiDB-lite"/>
    </source>
</evidence>
<evidence type="ECO:0008006" key="4">
    <source>
        <dbReference type="Google" id="ProtNLM"/>
    </source>
</evidence>
<evidence type="ECO:0000313" key="3">
    <source>
        <dbReference type="Proteomes" id="UP000320762"/>
    </source>
</evidence>